<evidence type="ECO:0000313" key="3">
    <source>
        <dbReference type="Proteomes" id="UP001589575"/>
    </source>
</evidence>
<comment type="caution">
    <text evidence="2">The sequence shown here is derived from an EMBL/GenBank/DDBJ whole genome shotgun (WGS) entry which is preliminary data.</text>
</comment>
<accession>A0ABV5G108</accession>
<protein>
    <submittedName>
        <fullName evidence="2">Uncharacterized protein</fullName>
    </submittedName>
</protein>
<evidence type="ECO:0000256" key="1">
    <source>
        <dbReference type="SAM" id="MobiDB-lite"/>
    </source>
</evidence>
<evidence type="ECO:0000313" key="2">
    <source>
        <dbReference type="EMBL" id="MFB9072595.1"/>
    </source>
</evidence>
<sequence>MDLGGHDGGIQHRVHLTDRKLAGGCHPHGQGISGAQLGLEIPQQPGFHAGLVRHRACGQVGLEPEGVAEGPGRQGAVPQPQQDGQVAGVSGCARHGGRVRI</sequence>
<proteinExistence type="predicted"/>
<reference evidence="2 3" key="1">
    <citation type="submission" date="2024-09" db="EMBL/GenBank/DDBJ databases">
        <authorList>
            <person name="Sun Q."/>
            <person name="Mori K."/>
        </authorList>
    </citation>
    <scope>NUCLEOTIDE SEQUENCE [LARGE SCALE GENOMIC DNA]</scope>
    <source>
        <strain evidence="2 3">CCM 7609</strain>
    </source>
</reference>
<keyword evidence="3" id="KW-1185">Reference proteome</keyword>
<dbReference type="Proteomes" id="UP001589575">
    <property type="component" value="Unassembled WGS sequence"/>
</dbReference>
<gene>
    <name evidence="2" type="ORF">ACFFX0_15870</name>
</gene>
<name>A0ABV5G108_9MICC</name>
<organism evidence="2 3">
    <name type="scientific">Citricoccus parietis</name>
    <dbReference type="NCBI Taxonomy" id="592307"/>
    <lineage>
        <taxon>Bacteria</taxon>
        <taxon>Bacillati</taxon>
        <taxon>Actinomycetota</taxon>
        <taxon>Actinomycetes</taxon>
        <taxon>Micrococcales</taxon>
        <taxon>Micrococcaceae</taxon>
        <taxon>Citricoccus</taxon>
    </lineage>
</organism>
<feature type="region of interest" description="Disordered" evidence="1">
    <location>
        <begin position="63"/>
        <end position="101"/>
    </location>
</feature>
<dbReference type="EMBL" id="JBHMFI010000001">
    <property type="protein sequence ID" value="MFB9072595.1"/>
    <property type="molecule type" value="Genomic_DNA"/>
</dbReference>